<protein>
    <recommendedName>
        <fullName evidence="3">Helix-turn-helix protein</fullName>
    </recommendedName>
</protein>
<evidence type="ECO:0000313" key="1">
    <source>
        <dbReference type="EMBL" id="PSL06573.1"/>
    </source>
</evidence>
<dbReference type="Proteomes" id="UP000240708">
    <property type="component" value="Unassembled WGS sequence"/>
</dbReference>
<dbReference type="EMBL" id="PYGF01000002">
    <property type="protein sequence ID" value="PSL06573.1"/>
    <property type="molecule type" value="Genomic_DNA"/>
</dbReference>
<evidence type="ECO:0000313" key="2">
    <source>
        <dbReference type="Proteomes" id="UP000240708"/>
    </source>
</evidence>
<sequence length="65" mass="7457">MSGQNKKVRYPQNKYLKVEVVKAERTIKDIAKEIGCSREVVSMIVNGHYKGDNIVPKIKEILKIK</sequence>
<evidence type="ECO:0008006" key="3">
    <source>
        <dbReference type="Google" id="ProtNLM"/>
    </source>
</evidence>
<dbReference type="GO" id="GO:0003677">
    <property type="term" value="F:DNA binding"/>
    <property type="evidence" value="ECO:0007669"/>
    <property type="project" value="InterPro"/>
</dbReference>
<comment type="caution">
    <text evidence="1">The sequence shown here is derived from an EMBL/GenBank/DDBJ whole genome shotgun (WGS) entry which is preliminary data.</text>
</comment>
<dbReference type="RefSeq" id="WP_106566491.1">
    <property type="nucleotide sequence ID" value="NZ_PYGF01000002.1"/>
</dbReference>
<gene>
    <name evidence="1" type="ORF">CLV48_102390</name>
</gene>
<name>A0A2P8EAR7_9BACT</name>
<accession>A0A2P8EAR7</accession>
<reference evidence="1 2" key="1">
    <citation type="submission" date="2018-03" db="EMBL/GenBank/DDBJ databases">
        <title>Genomic Encyclopedia of Archaeal and Bacterial Type Strains, Phase II (KMG-II): from individual species to whole genera.</title>
        <authorList>
            <person name="Goeker M."/>
        </authorList>
    </citation>
    <scope>NUCLEOTIDE SEQUENCE [LARGE SCALE GENOMIC DNA]</scope>
    <source>
        <strain evidence="1 2">DSM 28057</strain>
    </source>
</reference>
<dbReference type="AlphaFoldDB" id="A0A2P8EAR7"/>
<keyword evidence="2" id="KW-1185">Reference proteome</keyword>
<dbReference type="InterPro" id="IPR010982">
    <property type="entry name" value="Lambda_DNA-bd_dom_sf"/>
</dbReference>
<dbReference type="Gene3D" id="1.10.260.40">
    <property type="entry name" value="lambda repressor-like DNA-binding domains"/>
    <property type="match status" value="1"/>
</dbReference>
<organism evidence="1 2">
    <name type="scientific">Cecembia rubra</name>
    <dbReference type="NCBI Taxonomy" id="1485585"/>
    <lineage>
        <taxon>Bacteria</taxon>
        <taxon>Pseudomonadati</taxon>
        <taxon>Bacteroidota</taxon>
        <taxon>Cytophagia</taxon>
        <taxon>Cytophagales</taxon>
        <taxon>Cyclobacteriaceae</taxon>
        <taxon>Cecembia</taxon>
    </lineage>
</organism>
<proteinExistence type="predicted"/>
<dbReference type="OrthoDB" id="773237at2"/>